<dbReference type="AlphaFoldDB" id="A0A0F9EKS7"/>
<reference evidence="1" key="1">
    <citation type="journal article" date="2015" name="Nature">
        <title>Complex archaea that bridge the gap between prokaryotes and eukaryotes.</title>
        <authorList>
            <person name="Spang A."/>
            <person name="Saw J.H."/>
            <person name="Jorgensen S.L."/>
            <person name="Zaremba-Niedzwiedzka K."/>
            <person name="Martijn J."/>
            <person name="Lind A.E."/>
            <person name="van Eijk R."/>
            <person name="Schleper C."/>
            <person name="Guy L."/>
            <person name="Ettema T.J."/>
        </authorList>
    </citation>
    <scope>NUCLEOTIDE SEQUENCE</scope>
</reference>
<organism evidence="1">
    <name type="scientific">marine sediment metagenome</name>
    <dbReference type="NCBI Taxonomy" id="412755"/>
    <lineage>
        <taxon>unclassified sequences</taxon>
        <taxon>metagenomes</taxon>
        <taxon>ecological metagenomes</taxon>
    </lineage>
</organism>
<name>A0A0F9EKS7_9ZZZZ</name>
<comment type="caution">
    <text evidence="1">The sequence shown here is derived from an EMBL/GenBank/DDBJ whole genome shotgun (WGS) entry which is preliminary data.</text>
</comment>
<protein>
    <submittedName>
        <fullName evidence="1">Uncharacterized protein</fullName>
    </submittedName>
</protein>
<proteinExistence type="predicted"/>
<evidence type="ECO:0000313" key="1">
    <source>
        <dbReference type="EMBL" id="KKL66866.1"/>
    </source>
</evidence>
<accession>A0A0F9EKS7</accession>
<dbReference type="EMBL" id="LAZR01027067">
    <property type="protein sequence ID" value="KKL66866.1"/>
    <property type="molecule type" value="Genomic_DNA"/>
</dbReference>
<sequence>MDKDVLDYIKQSLRDFESIEKEMLPKFEGVDRNDLVFASWTSVKHTMDWAKELIDRIEKEK</sequence>
<gene>
    <name evidence="1" type="ORF">LCGC14_2140670</name>
</gene>